<dbReference type="GO" id="GO:0004180">
    <property type="term" value="F:carboxypeptidase activity"/>
    <property type="evidence" value="ECO:0007669"/>
    <property type="project" value="UniProtKB-KW"/>
</dbReference>
<evidence type="ECO:0000313" key="2">
    <source>
        <dbReference type="EMBL" id="WNM22119.1"/>
    </source>
</evidence>
<dbReference type="AlphaFoldDB" id="A0AA96EUL8"/>
<dbReference type="RefSeq" id="WP_313321717.1">
    <property type="nucleotide sequence ID" value="NZ_CP134878.1"/>
</dbReference>
<keyword evidence="3" id="KW-1185">Reference proteome</keyword>
<dbReference type="SUPFAM" id="SSF49464">
    <property type="entry name" value="Carboxypeptidase regulatory domain-like"/>
    <property type="match status" value="1"/>
</dbReference>
<dbReference type="Gene3D" id="2.60.40.1120">
    <property type="entry name" value="Carboxypeptidase-like, regulatory domain"/>
    <property type="match status" value="1"/>
</dbReference>
<dbReference type="InterPro" id="IPR011467">
    <property type="entry name" value="DUF1573"/>
</dbReference>
<dbReference type="EMBL" id="CP134890">
    <property type="protein sequence ID" value="WNM22119.1"/>
    <property type="molecule type" value="Genomic_DNA"/>
</dbReference>
<evidence type="ECO:0000313" key="3">
    <source>
        <dbReference type="Proteomes" id="UP001304515"/>
    </source>
</evidence>
<evidence type="ECO:0000313" key="1">
    <source>
        <dbReference type="EMBL" id="WNM18067.1"/>
    </source>
</evidence>
<keyword evidence="1" id="KW-0378">Hydrolase</keyword>
<keyword evidence="1" id="KW-0645">Protease</keyword>
<dbReference type="InterPro" id="IPR008969">
    <property type="entry name" value="CarboxyPept-like_regulatory"/>
</dbReference>
<accession>A0AA96EUL8</accession>
<reference evidence="1 3" key="1">
    <citation type="submission" date="2023-09" db="EMBL/GenBank/DDBJ databases">
        <title>Flavobacterium sp. a novel bacteria isolate from Pepper rhizosphere.</title>
        <authorList>
            <person name="Peng Y."/>
            <person name="Lee J."/>
        </authorList>
    </citation>
    <scope>NUCLEOTIDE SEQUENCE</scope>
    <source>
        <strain evidence="1">PMR2A8</strain>
        <strain evidence="2 3">PMTSA4</strain>
    </source>
</reference>
<dbReference type="EMBL" id="CP134878">
    <property type="protein sequence ID" value="WNM18067.1"/>
    <property type="molecule type" value="Genomic_DNA"/>
</dbReference>
<proteinExistence type="predicted"/>
<dbReference type="Proteomes" id="UP001304515">
    <property type="component" value="Chromosome"/>
</dbReference>
<sequence length="325" mass="37067">MMKINLNRSLIFSWTIVFTLLTNFISFAQPKIKFDLLEYTMNPVKRGEKVELKIPFKNIGNEPLFIEALKASVPTLIKPQNLIYPNETDSITVKIPTHFIGKSTHNIIVETNSIDSITILKVNLEVIDNLSKERLVSGIVKDSIGIIPGVNVLIEGTNKSVQTDFDGKYSIKATPDEFIIFSFTGFKDTRVKANELEINVILKGGIQLKEVNGPAYFPQSKSRPQTTTISVKELTTSSNPKQHFKSNAKKNVFIVYVSNLSSLTQTDFEFQKNYNITYLPYNTAYSNYFKKYNLFTFKSLNKKYKTIWQSEIRKDAIGLDNFIKK</sequence>
<organism evidence="1">
    <name type="scientific">Flavobacterium capsici</name>
    <dbReference type="NCBI Taxonomy" id="3075618"/>
    <lineage>
        <taxon>Bacteria</taxon>
        <taxon>Pseudomonadati</taxon>
        <taxon>Bacteroidota</taxon>
        <taxon>Flavobacteriia</taxon>
        <taxon>Flavobacteriales</taxon>
        <taxon>Flavobacteriaceae</taxon>
        <taxon>Flavobacterium</taxon>
    </lineage>
</organism>
<dbReference type="Pfam" id="PF07610">
    <property type="entry name" value="DUF1573"/>
    <property type="match status" value="1"/>
</dbReference>
<gene>
    <name evidence="2" type="ORF">RN605_01885</name>
    <name evidence="1" type="ORF">RN608_08585</name>
</gene>
<keyword evidence="1" id="KW-0121">Carboxypeptidase</keyword>
<protein>
    <submittedName>
        <fullName evidence="1">Carboxypeptidase-like regulatory domain-containing protein</fullName>
    </submittedName>
</protein>
<dbReference type="Pfam" id="PF13715">
    <property type="entry name" value="CarbopepD_reg_2"/>
    <property type="match status" value="1"/>
</dbReference>
<dbReference type="KEGG" id="fcj:RN605_01885"/>
<name>A0AA96EUL8_9FLAO</name>
<accession>A0AA96F0Y2</accession>